<dbReference type="Proteomes" id="UP001107558">
    <property type="component" value="Chromosome 3"/>
</dbReference>
<reference evidence="2" key="1">
    <citation type="submission" date="2021-03" db="EMBL/GenBank/DDBJ databases">
        <title>Chromosome level genome of the anhydrobiotic midge Polypedilum vanderplanki.</title>
        <authorList>
            <person name="Yoshida Y."/>
            <person name="Kikawada T."/>
            <person name="Gusev O."/>
        </authorList>
    </citation>
    <scope>NUCLEOTIDE SEQUENCE</scope>
    <source>
        <strain evidence="2">NIAS01</strain>
        <tissue evidence="2">Whole body or cell culture</tissue>
    </source>
</reference>
<accession>A0A9J6BSB1</accession>
<feature type="region of interest" description="Disordered" evidence="1">
    <location>
        <begin position="416"/>
        <end position="453"/>
    </location>
</feature>
<gene>
    <name evidence="2" type="ORF">PVAND_002865</name>
</gene>
<name>A0A9J6BSB1_POLVA</name>
<proteinExistence type="predicted"/>
<organism evidence="2 3">
    <name type="scientific">Polypedilum vanderplanki</name>
    <name type="common">Sleeping chironomid midge</name>
    <dbReference type="NCBI Taxonomy" id="319348"/>
    <lineage>
        <taxon>Eukaryota</taxon>
        <taxon>Metazoa</taxon>
        <taxon>Ecdysozoa</taxon>
        <taxon>Arthropoda</taxon>
        <taxon>Hexapoda</taxon>
        <taxon>Insecta</taxon>
        <taxon>Pterygota</taxon>
        <taxon>Neoptera</taxon>
        <taxon>Endopterygota</taxon>
        <taxon>Diptera</taxon>
        <taxon>Nematocera</taxon>
        <taxon>Chironomoidea</taxon>
        <taxon>Chironomidae</taxon>
        <taxon>Chironominae</taxon>
        <taxon>Polypedilum</taxon>
        <taxon>Polypedilum</taxon>
    </lineage>
</organism>
<sequence length="478" mass="53961">MSNTKVLNFSSSSSSKATTAFKLSATESKLLKMSSSAAKQAPSTTTPRLTRKPCANTSNLSPLRSPQLIRTKNWINSNKISSGSSSTCSDESIIPKYEQQQQQQSSSYINTSQKRAYNFNKVTTTKKLLNSARNTAIVYEKDLKVSATATASSASSNKVNNEKFSSRNCEINKSFKNTTSSRIVPNKIFKPTVPSNTSISSSSSSTTSSIKSSFSSKYPNGLPFEDEFYHYRQNTKNTINKNSENMSSASMRKINRHNIRISRSVGSVASDKSSSSLSNNSQNDYFHETHDIDHHLHNDHMRASPAYMMTYDDSDVMYVDFSLKSVDKLKQITNQQRNCLKKPTLSAVKTTYYINDKNDNCFCEFESIKSTTGALNKLIEGKQDVRVDKRQKDSVVYVTWSCYDIPHRNERYQRRSIESDKKLLRRHRKHRNDTRDNNDVISGSGSMKNSQKDGVGHKKVSIILTFYVKRSKVIFDDL</sequence>
<protein>
    <submittedName>
        <fullName evidence="2">Uncharacterized protein</fullName>
    </submittedName>
</protein>
<keyword evidence="3" id="KW-1185">Reference proteome</keyword>
<dbReference type="AlphaFoldDB" id="A0A9J6BSB1"/>
<comment type="caution">
    <text evidence="2">The sequence shown here is derived from an EMBL/GenBank/DDBJ whole genome shotgun (WGS) entry which is preliminary data.</text>
</comment>
<evidence type="ECO:0000313" key="2">
    <source>
        <dbReference type="EMBL" id="KAG5672769.1"/>
    </source>
</evidence>
<feature type="compositionally biased region" description="Polar residues" evidence="1">
    <location>
        <begin position="439"/>
        <end position="449"/>
    </location>
</feature>
<evidence type="ECO:0000313" key="3">
    <source>
        <dbReference type="Proteomes" id="UP001107558"/>
    </source>
</evidence>
<evidence type="ECO:0000256" key="1">
    <source>
        <dbReference type="SAM" id="MobiDB-lite"/>
    </source>
</evidence>
<feature type="compositionally biased region" description="Polar residues" evidence="1">
    <location>
        <begin position="55"/>
        <end position="65"/>
    </location>
</feature>
<feature type="region of interest" description="Disordered" evidence="1">
    <location>
        <begin position="190"/>
        <end position="216"/>
    </location>
</feature>
<feature type="compositionally biased region" description="Low complexity" evidence="1">
    <location>
        <begin position="195"/>
        <end position="216"/>
    </location>
</feature>
<feature type="region of interest" description="Disordered" evidence="1">
    <location>
        <begin position="32"/>
        <end position="65"/>
    </location>
</feature>
<feature type="compositionally biased region" description="Basic residues" evidence="1">
    <location>
        <begin position="423"/>
        <end position="432"/>
    </location>
</feature>
<dbReference type="EMBL" id="JADBJN010000003">
    <property type="protein sequence ID" value="KAG5672769.1"/>
    <property type="molecule type" value="Genomic_DNA"/>
</dbReference>